<dbReference type="InterPro" id="IPR029063">
    <property type="entry name" value="SAM-dependent_MTases_sf"/>
</dbReference>
<sequence length="220" mass="24163">MTRENMRRYAVDRESDFSLLGKEWTVLPGVYPSGSFSSTEFFARQDIYPKPGGTFLEIGCGAGVIAVTAATSGCGAVTATDINPEAVRNTEINAHRHGVAGKVSVRHGDLFDPLEADAEFDAVFWNSNGVEMPGDYRHRSTYERAFFDPGYKSHRHYIEHGLRHVSAGGRLFLGFSGHGNAALLHDFAERAGVTLVERARSGGATRVYRHPHLLLELVRA</sequence>
<dbReference type="GO" id="GO:0005840">
    <property type="term" value="C:ribosome"/>
    <property type="evidence" value="ECO:0007669"/>
    <property type="project" value="UniProtKB-KW"/>
</dbReference>
<gene>
    <name evidence="5" type="ORF">STRAU_0920</name>
</gene>
<evidence type="ECO:0000256" key="3">
    <source>
        <dbReference type="ARBA" id="ARBA00022691"/>
    </source>
</evidence>
<dbReference type="Pfam" id="PF13649">
    <property type="entry name" value="Methyltransf_25"/>
    <property type="match status" value="1"/>
</dbReference>
<keyword evidence="5" id="KW-0689">Ribosomal protein</keyword>
<dbReference type="GO" id="GO:0008757">
    <property type="term" value="F:S-adenosylmethionine-dependent methyltransferase activity"/>
    <property type="evidence" value="ECO:0007669"/>
    <property type="project" value="TreeGrafter"/>
</dbReference>
<dbReference type="CDD" id="cd02440">
    <property type="entry name" value="AdoMet_MTases"/>
    <property type="match status" value="1"/>
</dbReference>
<dbReference type="PANTHER" id="PTHR45875:SF1">
    <property type="entry name" value="METHYLTRANSFERASE N6AMT1"/>
    <property type="match status" value="1"/>
</dbReference>
<dbReference type="SUPFAM" id="SSF53335">
    <property type="entry name" value="S-adenosyl-L-methionine-dependent methyltransferases"/>
    <property type="match status" value="1"/>
</dbReference>
<dbReference type="InterPro" id="IPR041698">
    <property type="entry name" value="Methyltransf_25"/>
</dbReference>
<dbReference type="GO" id="GO:0008276">
    <property type="term" value="F:protein methyltransferase activity"/>
    <property type="evidence" value="ECO:0007669"/>
    <property type="project" value="TreeGrafter"/>
</dbReference>
<organism evidence="5 6">
    <name type="scientific">Streptomyces aurantiacus JA 4570</name>
    <dbReference type="NCBI Taxonomy" id="1286094"/>
    <lineage>
        <taxon>Bacteria</taxon>
        <taxon>Bacillati</taxon>
        <taxon>Actinomycetota</taxon>
        <taxon>Actinomycetes</taxon>
        <taxon>Kitasatosporales</taxon>
        <taxon>Streptomycetaceae</taxon>
        <taxon>Streptomyces</taxon>
        <taxon>Streptomyces aurantiacus group</taxon>
    </lineage>
</organism>
<evidence type="ECO:0000313" key="5">
    <source>
        <dbReference type="EMBL" id="EPH46039.1"/>
    </source>
</evidence>
<accession>S3ZTD4</accession>
<keyword evidence="3" id="KW-0949">S-adenosyl-L-methionine</keyword>
<dbReference type="Gene3D" id="3.40.50.150">
    <property type="entry name" value="Vaccinia Virus protein VP39"/>
    <property type="match status" value="1"/>
</dbReference>
<comment type="caution">
    <text evidence="5">The sequence shown here is derived from an EMBL/GenBank/DDBJ whole genome shotgun (WGS) entry which is preliminary data.</text>
</comment>
<proteinExistence type="predicted"/>
<dbReference type="PANTHER" id="PTHR45875">
    <property type="entry name" value="METHYLTRANSFERASE N6AMT1"/>
    <property type="match status" value="1"/>
</dbReference>
<name>S3ZTD4_9ACTN</name>
<dbReference type="GO" id="GO:0035657">
    <property type="term" value="C:eRF1 methyltransferase complex"/>
    <property type="evidence" value="ECO:0007669"/>
    <property type="project" value="TreeGrafter"/>
</dbReference>
<protein>
    <submittedName>
        <fullName evidence="5">Putative Ribosomal protein L11 methyltransferase</fullName>
    </submittedName>
</protein>
<dbReference type="Proteomes" id="UP000014629">
    <property type="component" value="Unassembled WGS sequence"/>
</dbReference>
<reference evidence="5 6" key="1">
    <citation type="submission" date="2013-02" db="EMBL/GenBank/DDBJ databases">
        <title>Draft Genome Sequence of Streptomyces aurantiacus, Which Produces Setomimycin.</title>
        <authorList>
            <person name="Gruening B.A."/>
            <person name="Praeg A."/>
            <person name="Erxleben A."/>
            <person name="Guenther S."/>
            <person name="Mueller M."/>
        </authorList>
    </citation>
    <scope>NUCLEOTIDE SEQUENCE [LARGE SCALE GENOMIC DNA]</scope>
    <source>
        <strain evidence="5 6">JA 4570</strain>
    </source>
</reference>
<keyword evidence="1 5" id="KW-0489">Methyltransferase</keyword>
<dbReference type="InterPro" id="IPR052190">
    <property type="entry name" value="Euk-Arch_PrmC-MTase"/>
</dbReference>
<keyword evidence="2 5" id="KW-0808">Transferase</keyword>
<evidence type="ECO:0000256" key="1">
    <source>
        <dbReference type="ARBA" id="ARBA00022603"/>
    </source>
</evidence>
<dbReference type="AlphaFoldDB" id="S3ZTD4"/>
<evidence type="ECO:0000313" key="6">
    <source>
        <dbReference type="Proteomes" id="UP000014629"/>
    </source>
</evidence>
<dbReference type="GO" id="GO:0032259">
    <property type="term" value="P:methylation"/>
    <property type="evidence" value="ECO:0007669"/>
    <property type="project" value="UniProtKB-KW"/>
</dbReference>
<dbReference type="PATRIC" id="fig|1286094.4.peg.900"/>
<evidence type="ECO:0000256" key="2">
    <source>
        <dbReference type="ARBA" id="ARBA00022679"/>
    </source>
</evidence>
<evidence type="ECO:0000259" key="4">
    <source>
        <dbReference type="Pfam" id="PF13649"/>
    </source>
</evidence>
<keyword evidence="6" id="KW-1185">Reference proteome</keyword>
<keyword evidence="5" id="KW-0687">Ribonucleoprotein</keyword>
<dbReference type="EMBL" id="AOPZ01000030">
    <property type="protein sequence ID" value="EPH46039.1"/>
    <property type="molecule type" value="Genomic_DNA"/>
</dbReference>
<feature type="domain" description="Methyltransferase" evidence="4">
    <location>
        <begin position="56"/>
        <end position="131"/>
    </location>
</feature>